<dbReference type="GO" id="GO:0016746">
    <property type="term" value="F:acyltransferase activity"/>
    <property type="evidence" value="ECO:0007669"/>
    <property type="project" value="UniProtKB-KW"/>
</dbReference>
<sequence length="258" mass="29131">MKKRNDPVLVVFFLILLRVTPFELAVMLARLLVRMYTVISPIARSQLRKAKETLGQGRFPAKAYINHAAFNLTLAARMGTGFSRELTERVVIEGEENVRTLKDRGDSAVVATFHYGPWELLAEVFTKKGYPIAALVGRQRMPIFEGYLAALRRRVGLLTVNDLSKASRALGNGMFLATLLDKTRRAKGGACGLSYSDYTVSVIPERLAKRTRTALLPVICRFRNRRLEITIGSSDQNLREFFAPFFAETPFEWLVWGE</sequence>
<dbReference type="InterPro" id="IPR004960">
    <property type="entry name" value="LipA_acyltrans"/>
</dbReference>
<evidence type="ECO:0000256" key="6">
    <source>
        <dbReference type="ARBA" id="ARBA00023315"/>
    </source>
</evidence>
<evidence type="ECO:0000313" key="7">
    <source>
        <dbReference type="EMBL" id="TKJ41426.1"/>
    </source>
</evidence>
<keyword evidence="5" id="KW-0472">Membrane</keyword>
<reference evidence="7 8" key="1">
    <citation type="submission" date="2017-06" db="EMBL/GenBank/DDBJ databases">
        <title>Novel microbial phyla capable of carbon fixation and sulfur reduction in deep-sea sediments.</title>
        <authorList>
            <person name="Huang J."/>
            <person name="Baker B."/>
            <person name="Wang Y."/>
        </authorList>
    </citation>
    <scope>NUCLEOTIDE SEQUENCE [LARGE SCALE GENOMIC DNA]</scope>
    <source>
        <strain evidence="7">B3_TA06</strain>
    </source>
</reference>
<evidence type="ECO:0000256" key="1">
    <source>
        <dbReference type="ARBA" id="ARBA00004533"/>
    </source>
</evidence>
<keyword evidence="3" id="KW-0997">Cell inner membrane</keyword>
<dbReference type="GO" id="GO:0009247">
    <property type="term" value="P:glycolipid biosynthetic process"/>
    <property type="evidence" value="ECO:0007669"/>
    <property type="project" value="UniProtKB-ARBA"/>
</dbReference>
<dbReference type="GO" id="GO:0005886">
    <property type="term" value="C:plasma membrane"/>
    <property type="evidence" value="ECO:0007669"/>
    <property type="project" value="UniProtKB-SubCell"/>
</dbReference>
<dbReference type="Pfam" id="PF03279">
    <property type="entry name" value="Lip_A_acyltrans"/>
    <property type="match status" value="1"/>
</dbReference>
<name>A0A532V2I6_UNCT6</name>
<keyword evidence="6" id="KW-0012">Acyltransferase</keyword>
<evidence type="ECO:0000256" key="4">
    <source>
        <dbReference type="ARBA" id="ARBA00022679"/>
    </source>
</evidence>
<organism evidence="7 8">
    <name type="scientific">candidate division TA06 bacterium B3_TA06</name>
    <dbReference type="NCBI Taxonomy" id="2012487"/>
    <lineage>
        <taxon>Bacteria</taxon>
        <taxon>Bacteria division TA06</taxon>
    </lineage>
</organism>
<dbReference type="EMBL" id="NJBO01000013">
    <property type="protein sequence ID" value="TKJ41426.1"/>
    <property type="molecule type" value="Genomic_DNA"/>
</dbReference>
<keyword evidence="2" id="KW-1003">Cell membrane</keyword>
<evidence type="ECO:0008006" key="9">
    <source>
        <dbReference type="Google" id="ProtNLM"/>
    </source>
</evidence>
<keyword evidence="4" id="KW-0808">Transferase</keyword>
<accession>A0A532V2I6</accession>
<evidence type="ECO:0000256" key="3">
    <source>
        <dbReference type="ARBA" id="ARBA00022519"/>
    </source>
</evidence>
<dbReference type="PANTHER" id="PTHR30606">
    <property type="entry name" value="LIPID A BIOSYNTHESIS LAUROYL ACYLTRANSFERASE"/>
    <property type="match status" value="1"/>
</dbReference>
<evidence type="ECO:0000313" key="8">
    <source>
        <dbReference type="Proteomes" id="UP000317778"/>
    </source>
</evidence>
<evidence type="ECO:0000256" key="5">
    <source>
        <dbReference type="ARBA" id="ARBA00023136"/>
    </source>
</evidence>
<proteinExistence type="predicted"/>
<dbReference type="PANTHER" id="PTHR30606:SF10">
    <property type="entry name" value="PHOSPHATIDYLINOSITOL MANNOSIDE ACYLTRANSFERASE"/>
    <property type="match status" value="1"/>
</dbReference>
<comment type="caution">
    <text evidence="7">The sequence shown here is derived from an EMBL/GenBank/DDBJ whole genome shotgun (WGS) entry which is preliminary data.</text>
</comment>
<evidence type="ECO:0000256" key="2">
    <source>
        <dbReference type="ARBA" id="ARBA00022475"/>
    </source>
</evidence>
<dbReference type="AlphaFoldDB" id="A0A532V2I6"/>
<protein>
    <recommendedName>
        <fullName evidence="9">Lipid A biosynthesis acyltransferase</fullName>
    </recommendedName>
</protein>
<dbReference type="Proteomes" id="UP000317778">
    <property type="component" value="Unassembled WGS sequence"/>
</dbReference>
<gene>
    <name evidence="7" type="ORF">CEE36_08210</name>
</gene>
<comment type="subcellular location">
    <subcellularLocation>
        <location evidence="1">Cell inner membrane</location>
    </subcellularLocation>
</comment>